<dbReference type="InterPro" id="IPR007253">
    <property type="entry name" value="Cell_wall-bd_2"/>
</dbReference>
<dbReference type="OrthoDB" id="1496095at2"/>
<evidence type="ECO:0000313" key="5">
    <source>
        <dbReference type="Proteomes" id="UP000264006"/>
    </source>
</evidence>
<dbReference type="SUPFAM" id="SSF50494">
    <property type="entry name" value="Trypsin-like serine proteases"/>
    <property type="match status" value="1"/>
</dbReference>
<name>A0A346XXH6_9ACTN</name>
<dbReference type="Gene3D" id="2.40.10.10">
    <property type="entry name" value="Trypsin-like serine proteases"/>
    <property type="match status" value="1"/>
</dbReference>
<dbReference type="PROSITE" id="PS50240">
    <property type="entry name" value="TRYPSIN_DOM"/>
    <property type="match status" value="1"/>
</dbReference>
<keyword evidence="2" id="KW-0732">Signal</keyword>
<dbReference type="Pfam" id="PF00089">
    <property type="entry name" value="Trypsin"/>
    <property type="match status" value="1"/>
</dbReference>
<dbReference type="Pfam" id="PF04122">
    <property type="entry name" value="CW_binding_2"/>
    <property type="match status" value="2"/>
</dbReference>
<dbReference type="InterPro" id="IPR018114">
    <property type="entry name" value="TRYPSIN_HIS"/>
</dbReference>
<dbReference type="InterPro" id="IPR043504">
    <property type="entry name" value="Peptidase_S1_PA_chymotrypsin"/>
</dbReference>
<sequence length="845" mass="87399">MRRLPSLVLTALLVMPLLPTVPAVAQEFHIINGRPADPGEYPAMAALVIRDQEFQFCGGTLVDAEWILTAAHCFYDSRTGGSQIPPGELEIVINATNWRTDNSAGVERLGVDQIAIHPDYDEFLTVNDIALLHLSTPSATPPAAVVTGGQGALYAPGRTAWVTGYGTTTPFGENPSDVLLEVDVPLVDDQSCAQGYPDLVFDRHTCAGDPGTEEAPGNDTCQGDSGGPMWTDENGVLTLIGITSFGGLCGVQDPGVYTELITYLSWVSGTIDGSIPINTPTDPTTPELPGGASAPIDRITFDGSATSDAVLQAVAISRATFRDDDASFGVIATSARFPDALGGSSLAYGLGPLLFTNPDGSLAPETATELQRAVIAGSEIFVLGGTAVVPDSTLEAIRQLGFTVTRLAGAGREQTAVAVGNLVVDLFDGALPNDTAIVATGGNWPDAVTVGQIGSRWGMPILLTPADVLNGDTGAFLSQHRPSTVLVAGGTAVISDAVVAEIEAITGPGSVVRLAGSTRHGTAAAVTDYNIREYYGSVQPPYVVAVNLRREPDGFAHVLASSMLTGAFGGVMATVEGDTGVDVPTEVLDSICGLDGQVLVAGGTDLVSDPAANLVQAASGGAGCNAVRQLRLGDVTFSSITGALPSRLYEFEGTAGTTIRIRMDALGDPATAVDPILSLRDASGQIAFNDDDGDEPGVNSFIEATLPADGTYTIEASSFGGSTGDFILSLDPMPEFEAFGSLSAGEREVYYPITAPPGTRIVVTQRALDGFIDPLLLAVEGDETNVFDGEIVGFSDDGGGFPNARMDFRMPASGQVTLVAGVYDEFFGPYSLAVFSPTGQAIGFG</sequence>
<dbReference type="KEGG" id="euz:DVS28_a2241"/>
<feature type="domain" description="Peptidase S1" evidence="3">
    <location>
        <begin position="30"/>
        <end position="272"/>
    </location>
</feature>
<dbReference type="AlphaFoldDB" id="A0A346XXH6"/>
<evidence type="ECO:0000259" key="3">
    <source>
        <dbReference type="PROSITE" id="PS50240"/>
    </source>
</evidence>
<dbReference type="GO" id="GO:0006508">
    <property type="term" value="P:proteolysis"/>
    <property type="evidence" value="ECO:0007669"/>
    <property type="project" value="InterPro"/>
</dbReference>
<dbReference type="PROSITE" id="PS00134">
    <property type="entry name" value="TRYPSIN_HIS"/>
    <property type="match status" value="1"/>
</dbReference>
<keyword evidence="5" id="KW-1185">Reference proteome</keyword>
<dbReference type="Gene3D" id="2.60.120.380">
    <property type="match status" value="1"/>
</dbReference>
<accession>A0A346XXH6</accession>
<dbReference type="InterPro" id="IPR001314">
    <property type="entry name" value="Peptidase_S1A"/>
</dbReference>
<dbReference type="CDD" id="cd00190">
    <property type="entry name" value="Tryp_SPc"/>
    <property type="match status" value="1"/>
</dbReference>
<organism evidence="4 5">
    <name type="scientific">Euzebya pacifica</name>
    <dbReference type="NCBI Taxonomy" id="1608957"/>
    <lineage>
        <taxon>Bacteria</taxon>
        <taxon>Bacillati</taxon>
        <taxon>Actinomycetota</taxon>
        <taxon>Nitriliruptoria</taxon>
        <taxon>Euzebyales</taxon>
    </lineage>
</organism>
<keyword evidence="4" id="KW-0449">Lipoprotein</keyword>
<dbReference type="InterPro" id="IPR009003">
    <property type="entry name" value="Peptidase_S1_PA"/>
</dbReference>
<feature type="chain" id="PRO_5016567618" evidence="2">
    <location>
        <begin position="26"/>
        <end position="845"/>
    </location>
</feature>
<keyword evidence="1" id="KW-1015">Disulfide bond</keyword>
<dbReference type="SMART" id="SM00020">
    <property type="entry name" value="Tryp_SPc"/>
    <property type="match status" value="1"/>
</dbReference>
<dbReference type="PANTHER" id="PTHR24252">
    <property type="entry name" value="ACROSIN-RELATED"/>
    <property type="match status" value="1"/>
</dbReference>
<dbReference type="FunFam" id="2.40.10.10:FF:000068">
    <property type="entry name" value="transmembrane protease serine 2"/>
    <property type="match status" value="1"/>
</dbReference>
<dbReference type="InterPro" id="IPR001254">
    <property type="entry name" value="Trypsin_dom"/>
</dbReference>
<reference evidence="4 5" key="1">
    <citation type="submission" date="2018-09" db="EMBL/GenBank/DDBJ databases">
        <title>Complete genome sequence of Euzebya sp. DY32-46 isolated from seawater of Pacific Ocean.</title>
        <authorList>
            <person name="Xu L."/>
            <person name="Wu Y.-H."/>
            <person name="Xu X.-W."/>
        </authorList>
    </citation>
    <scope>NUCLEOTIDE SEQUENCE [LARGE SCALE GENOMIC DNA]</scope>
    <source>
        <strain evidence="4 5">DY32-46</strain>
    </source>
</reference>
<dbReference type="PANTHER" id="PTHR24252:SF7">
    <property type="entry name" value="HYALIN"/>
    <property type="match status" value="1"/>
</dbReference>
<evidence type="ECO:0000313" key="4">
    <source>
        <dbReference type="EMBL" id="AXV06923.1"/>
    </source>
</evidence>
<dbReference type="Proteomes" id="UP000264006">
    <property type="component" value="Chromosome"/>
</dbReference>
<dbReference type="PRINTS" id="PR00722">
    <property type="entry name" value="CHYMOTRYPSIN"/>
</dbReference>
<protein>
    <submittedName>
        <fullName evidence="4">Trypsin domain lipoprotein</fullName>
    </submittedName>
</protein>
<evidence type="ECO:0000256" key="2">
    <source>
        <dbReference type="SAM" id="SignalP"/>
    </source>
</evidence>
<dbReference type="GO" id="GO:0004252">
    <property type="term" value="F:serine-type endopeptidase activity"/>
    <property type="evidence" value="ECO:0007669"/>
    <property type="project" value="InterPro"/>
</dbReference>
<gene>
    <name evidence="4" type="ORF">DVS28_a2241</name>
</gene>
<proteinExistence type="predicted"/>
<feature type="signal peptide" evidence="2">
    <location>
        <begin position="1"/>
        <end position="25"/>
    </location>
</feature>
<dbReference type="Pfam" id="PF04151">
    <property type="entry name" value="PPC"/>
    <property type="match status" value="1"/>
</dbReference>
<evidence type="ECO:0000256" key="1">
    <source>
        <dbReference type="ARBA" id="ARBA00023157"/>
    </source>
</evidence>
<dbReference type="InterPro" id="IPR007280">
    <property type="entry name" value="Peptidase_C_arc/bac"/>
</dbReference>
<dbReference type="RefSeq" id="WP_114591500.1">
    <property type="nucleotide sequence ID" value="NZ_CP031165.1"/>
</dbReference>
<dbReference type="EMBL" id="CP031165">
    <property type="protein sequence ID" value="AXV06923.1"/>
    <property type="molecule type" value="Genomic_DNA"/>
</dbReference>